<gene>
    <name evidence="1" type="ORF">RPERSI_LOCUS7537</name>
</gene>
<proteinExistence type="predicted"/>
<accession>A0ACA9NAK8</accession>
<reference evidence="1" key="1">
    <citation type="submission" date="2021-06" db="EMBL/GenBank/DDBJ databases">
        <authorList>
            <person name="Kallberg Y."/>
            <person name="Tangrot J."/>
            <person name="Rosling A."/>
        </authorList>
    </citation>
    <scope>NUCLEOTIDE SEQUENCE</scope>
    <source>
        <strain evidence="1">MA461A</strain>
    </source>
</reference>
<evidence type="ECO:0000313" key="2">
    <source>
        <dbReference type="Proteomes" id="UP000789920"/>
    </source>
</evidence>
<sequence>MKLFSLSYNLITPYLFLLSICAFIISTRSQLTNFVYNESIIDTGNPLFVQNLQTYDDGTTLVHITRRDPKINQNCSVNLGALPTETFGLEQILRIRVIELNGNVNEINLDLNLITPNYCVLRKVTGDIVFPIKLYALQKPLILVTYVNATNSSDPNTYEEWGAVIDWNSIIRSTIYFGPSFVNKTTNSSHWNPQSAIELNINRKLGFFRLDLVRKDDSLNPSWYQWQQYSIIPLSQFTNPLVKLKSFQLVSISTIDGGYALFYANSTEEVNTNQTLAIRGTVYANFISYNKTVPDRTVLLYELHINVTFNGIHCDLVAVGLGQVCTLSITNNDISINSTNNSTVNNSTTHYVKIYFLTSGSVLKIDTLSDLPNVTSIPLKGWVVKSMSYGGYILHATDAIHYSHMIYPYDEYNFQIPLVSSILPNGSVSINNNFSTNPYGANAIMNNNNIFLLPTYNKNDPRTL</sequence>
<dbReference type="EMBL" id="CAJVQC010012842">
    <property type="protein sequence ID" value="CAG8642416.1"/>
    <property type="molecule type" value="Genomic_DNA"/>
</dbReference>
<keyword evidence="2" id="KW-1185">Reference proteome</keyword>
<comment type="caution">
    <text evidence="1">The sequence shown here is derived from an EMBL/GenBank/DDBJ whole genome shotgun (WGS) entry which is preliminary data.</text>
</comment>
<name>A0ACA9NAK8_9GLOM</name>
<protein>
    <submittedName>
        <fullName evidence="1">34158_t:CDS:1</fullName>
    </submittedName>
</protein>
<organism evidence="1 2">
    <name type="scientific">Racocetra persica</name>
    <dbReference type="NCBI Taxonomy" id="160502"/>
    <lineage>
        <taxon>Eukaryota</taxon>
        <taxon>Fungi</taxon>
        <taxon>Fungi incertae sedis</taxon>
        <taxon>Mucoromycota</taxon>
        <taxon>Glomeromycotina</taxon>
        <taxon>Glomeromycetes</taxon>
        <taxon>Diversisporales</taxon>
        <taxon>Gigasporaceae</taxon>
        <taxon>Racocetra</taxon>
    </lineage>
</organism>
<feature type="non-terminal residue" evidence="1">
    <location>
        <position position="464"/>
    </location>
</feature>
<evidence type="ECO:0000313" key="1">
    <source>
        <dbReference type="EMBL" id="CAG8642416.1"/>
    </source>
</evidence>
<dbReference type="Proteomes" id="UP000789920">
    <property type="component" value="Unassembled WGS sequence"/>
</dbReference>